<sequence>MEFKFRAIDGQSPQYIPPSSGMSYFTGQAIRAGYSGLNFGRTGEFFRNPIDVREGIQRELEKERIREEIIAAEIARKSMLEAEVRREMMLETEMALRRADGLSLFAGSSSLFGSRFSRLNQSEGRSLEERLASSLEQKLGYQGRPAMEGFQTMPFQRCSEPKITEIKSPTEVSKEKENEKIIFLPSSSSFPLNPRFPRRSSRSPRFPHRARQRREKPSGSSRKADLHQAAQCSESRCDGTRPLAATSPARSRSRCDPDPHPLSASGARPRRQGTPLPCPAALPTIATTPAVTACNVL</sequence>
<reference evidence="3" key="2">
    <citation type="journal article" date="2018" name="BMC Genomics">
        <title>A manually annotated Actinidia chinensis var. chinensis (kiwifruit) genome highlights the challenges associated with draft genomes and gene prediction in plants.</title>
        <authorList>
            <person name="Pilkington S.M."/>
            <person name="Crowhurst R."/>
            <person name="Hilario E."/>
            <person name="Nardozza S."/>
            <person name="Fraser L."/>
            <person name="Peng Y."/>
            <person name="Gunaseelan K."/>
            <person name="Simpson R."/>
            <person name="Tahir J."/>
            <person name="Deroles S.C."/>
            <person name="Templeton K."/>
            <person name="Luo Z."/>
            <person name="Davy M."/>
            <person name="Cheng C."/>
            <person name="McNeilage M."/>
            <person name="Scaglione D."/>
            <person name="Liu Y."/>
            <person name="Zhang Q."/>
            <person name="Datson P."/>
            <person name="De Silva N."/>
            <person name="Gardiner S.E."/>
            <person name="Bassett H."/>
            <person name="Chagne D."/>
            <person name="McCallum J."/>
            <person name="Dzierzon H."/>
            <person name="Deng C."/>
            <person name="Wang Y.Y."/>
            <person name="Barron L."/>
            <person name="Manako K."/>
            <person name="Bowen J."/>
            <person name="Foster T.M."/>
            <person name="Erridge Z.A."/>
            <person name="Tiffin H."/>
            <person name="Waite C.N."/>
            <person name="Davies K.M."/>
            <person name="Grierson E.P."/>
            <person name="Laing W.A."/>
            <person name="Kirk R."/>
            <person name="Chen X."/>
            <person name="Wood M."/>
            <person name="Montefiori M."/>
            <person name="Brummell D.A."/>
            <person name="Schwinn K.E."/>
            <person name="Catanach A."/>
            <person name="Fullerton C."/>
            <person name="Li D."/>
            <person name="Meiyalaghan S."/>
            <person name="Nieuwenhuizen N."/>
            <person name="Read N."/>
            <person name="Prakash R."/>
            <person name="Hunter D."/>
            <person name="Zhang H."/>
            <person name="McKenzie M."/>
            <person name="Knabel M."/>
            <person name="Harris A."/>
            <person name="Allan A.C."/>
            <person name="Gleave A."/>
            <person name="Chen A."/>
            <person name="Janssen B.J."/>
            <person name="Plunkett B."/>
            <person name="Ampomah-Dwamena C."/>
            <person name="Voogd C."/>
            <person name="Leif D."/>
            <person name="Lafferty D."/>
            <person name="Souleyre E.J.F."/>
            <person name="Varkonyi-Gasic E."/>
            <person name="Gambi F."/>
            <person name="Hanley J."/>
            <person name="Yao J.L."/>
            <person name="Cheung J."/>
            <person name="David K.M."/>
            <person name="Warren B."/>
            <person name="Marsh K."/>
            <person name="Snowden K.C."/>
            <person name="Lin-Wang K."/>
            <person name="Brian L."/>
            <person name="Martinez-Sanchez M."/>
            <person name="Wang M."/>
            <person name="Ileperuma N."/>
            <person name="Macnee N."/>
            <person name="Campin R."/>
            <person name="McAtee P."/>
            <person name="Drummond R.S.M."/>
            <person name="Espley R.V."/>
            <person name="Ireland H.S."/>
            <person name="Wu R."/>
            <person name="Atkinson R.G."/>
            <person name="Karunairetnam S."/>
            <person name="Bulley S."/>
            <person name="Chunkath S."/>
            <person name="Hanley Z."/>
            <person name="Storey R."/>
            <person name="Thrimawithana A.H."/>
            <person name="Thomson S."/>
            <person name="David C."/>
            <person name="Testolin R."/>
            <person name="Huang H."/>
            <person name="Hellens R.P."/>
            <person name="Schaffer R.J."/>
        </authorList>
    </citation>
    <scope>NUCLEOTIDE SEQUENCE [LARGE SCALE GENOMIC DNA]</scope>
    <source>
        <strain evidence="3">cv. Red5</strain>
    </source>
</reference>
<gene>
    <name evidence="2" type="ORF">CEY00_Acc18670</name>
</gene>
<evidence type="ECO:0000313" key="3">
    <source>
        <dbReference type="Proteomes" id="UP000241394"/>
    </source>
</evidence>
<dbReference type="AlphaFoldDB" id="A0A2R6QI80"/>
<dbReference type="EMBL" id="NKQK01000016">
    <property type="protein sequence ID" value="PSS08327.1"/>
    <property type="molecule type" value="Genomic_DNA"/>
</dbReference>
<comment type="caution">
    <text evidence="2">The sequence shown here is derived from an EMBL/GenBank/DDBJ whole genome shotgun (WGS) entry which is preliminary data.</text>
</comment>
<accession>A0A2R6QI80</accession>
<proteinExistence type="predicted"/>
<dbReference type="Gramene" id="PSS08327">
    <property type="protein sequence ID" value="PSS08327"/>
    <property type="gene ID" value="CEY00_Acc18670"/>
</dbReference>
<reference evidence="2 3" key="1">
    <citation type="submission" date="2017-07" db="EMBL/GenBank/DDBJ databases">
        <title>An improved, manually edited Actinidia chinensis var. chinensis (kiwifruit) genome highlights the challenges associated with draft genomes and gene prediction in plants.</title>
        <authorList>
            <person name="Pilkington S."/>
            <person name="Crowhurst R."/>
            <person name="Hilario E."/>
            <person name="Nardozza S."/>
            <person name="Fraser L."/>
            <person name="Peng Y."/>
            <person name="Gunaseelan K."/>
            <person name="Simpson R."/>
            <person name="Tahir J."/>
            <person name="Deroles S."/>
            <person name="Templeton K."/>
            <person name="Luo Z."/>
            <person name="Davy M."/>
            <person name="Cheng C."/>
            <person name="Mcneilage M."/>
            <person name="Scaglione D."/>
            <person name="Liu Y."/>
            <person name="Zhang Q."/>
            <person name="Datson P."/>
            <person name="De Silva N."/>
            <person name="Gardiner S."/>
            <person name="Bassett H."/>
            <person name="Chagne D."/>
            <person name="Mccallum J."/>
            <person name="Dzierzon H."/>
            <person name="Deng C."/>
            <person name="Wang Y.-Y."/>
            <person name="Barron N."/>
            <person name="Manako K."/>
            <person name="Bowen J."/>
            <person name="Foster T."/>
            <person name="Erridge Z."/>
            <person name="Tiffin H."/>
            <person name="Waite C."/>
            <person name="Davies K."/>
            <person name="Grierson E."/>
            <person name="Laing W."/>
            <person name="Kirk R."/>
            <person name="Chen X."/>
            <person name="Wood M."/>
            <person name="Montefiori M."/>
            <person name="Brummell D."/>
            <person name="Schwinn K."/>
            <person name="Catanach A."/>
            <person name="Fullerton C."/>
            <person name="Li D."/>
            <person name="Meiyalaghan S."/>
            <person name="Nieuwenhuizen N."/>
            <person name="Read N."/>
            <person name="Prakash R."/>
            <person name="Hunter D."/>
            <person name="Zhang H."/>
            <person name="Mckenzie M."/>
            <person name="Knabel M."/>
            <person name="Harris A."/>
            <person name="Allan A."/>
            <person name="Chen A."/>
            <person name="Janssen B."/>
            <person name="Plunkett B."/>
            <person name="Dwamena C."/>
            <person name="Voogd C."/>
            <person name="Leif D."/>
            <person name="Lafferty D."/>
            <person name="Souleyre E."/>
            <person name="Varkonyi-Gasic E."/>
            <person name="Gambi F."/>
            <person name="Hanley J."/>
            <person name="Yao J.-L."/>
            <person name="Cheung J."/>
            <person name="David K."/>
            <person name="Warren B."/>
            <person name="Marsh K."/>
            <person name="Snowden K."/>
            <person name="Lin-Wang K."/>
            <person name="Brian L."/>
            <person name="Martinez-Sanchez M."/>
            <person name="Wang M."/>
            <person name="Ileperuma N."/>
            <person name="Macnee N."/>
            <person name="Campin R."/>
            <person name="Mcatee P."/>
            <person name="Drummond R."/>
            <person name="Espley R."/>
            <person name="Ireland H."/>
            <person name="Wu R."/>
            <person name="Atkinson R."/>
            <person name="Karunairetnam S."/>
            <person name="Bulley S."/>
            <person name="Chunkath S."/>
            <person name="Hanley Z."/>
            <person name="Storey R."/>
            <person name="Thrimawithana A."/>
            <person name="Thomson S."/>
            <person name="David C."/>
            <person name="Testolin R."/>
        </authorList>
    </citation>
    <scope>NUCLEOTIDE SEQUENCE [LARGE SCALE GENOMIC DNA]</scope>
    <source>
        <strain evidence="3">cv. Red5</strain>
        <tissue evidence="2">Young leaf</tissue>
    </source>
</reference>
<feature type="region of interest" description="Disordered" evidence="1">
    <location>
        <begin position="168"/>
        <end position="280"/>
    </location>
</feature>
<dbReference type="PANTHER" id="PTHR47487">
    <property type="entry name" value="OS06G0651300 PROTEIN-RELATED"/>
    <property type="match status" value="1"/>
</dbReference>
<organism evidence="2 3">
    <name type="scientific">Actinidia chinensis var. chinensis</name>
    <name type="common">Chinese soft-hair kiwi</name>
    <dbReference type="NCBI Taxonomy" id="1590841"/>
    <lineage>
        <taxon>Eukaryota</taxon>
        <taxon>Viridiplantae</taxon>
        <taxon>Streptophyta</taxon>
        <taxon>Embryophyta</taxon>
        <taxon>Tracheophyta</taxon>
        <taxon>Spermatophyta</taxon>
        <taxon>Magnoliopsida</taxon>
        <taxon>eudicotyledons</taxon>
        <taxon>Gunneridae</taxon>
        <taxon>Pentapetalae</taxon>
        <taxon>asterids</taxon>
        <taxon>Ericales</taxon>
        <taxon>Actinidiaceae</taxon>
        <taxon>Actinidia</taxon>
    </lineage>
</organism>
<feature type="compositionally biased region" description="Low complexity" evidence="1">
    <location>
        <begin position="183"/>
        <end position="195"/>
    </location>
</feature>
<keyword evidence="3" id="KW-1185">Reference proteome</keyword>
<dbReference type="Proteomes" id="UP000241394">
    <property type="component" value="Chromosome LG16"/>
</dbReference>
<protein>
    <submittedName>
        <fullName evidence="2">Paternally-expressed protein</fullName>
    </submittedName>
</protein>
<dbReference type="STRING" id="1590841.A0A2R6QI80"/>
<dbReference type="InParanoid" id="A0A2R6QI80"/>
<feature type="compositionally biased region" description="Basic residues" evidence="1">
    <location>
        <begin position="196"/>
        <end position="214"/>
    </location>
</feature>
<dbReference type="PANTHER" id="PTHR47487:SF8">
    <property type="entry name" value="OS08G0270900 PROTEIN"/>
    <property type="match status" value="1"/>
</dbReference>
<dbReference type="OMA" id="MMLETEM"/>
<evidence type="ECO:0000313" key="2">
    <source>
        <dbReference type="EMBL" id="PSS08327.1"/>
    </source>
</evidence>
<name>A0A2R6QI80_ACTCC</name>
<dbReference type="OrthoDB" id="1436989at2759"/>
<evidence type="ECO:0000256" key="1">
    <source>
        <dbReference type="SAM" id="MobiDB-lite"/>
    </source>
</evidence>